<dbReference type="GO" id="GO:0019450">
    <property type="term" value="P:L-cysteine catabolic process to pyruvate"/>
    <property type="evidence" value="ECO:0007669"/>
    <property type="project" value="TreeGrafter"/>
</dbReference>
<evidence type="ECO:0000313" key="8">
    <source>
        <dbReference type="EMBL" id="OYQ32892.1"/>
    </source>
</evidence>
<feature type="modified residue" description="N6-(pyridoxal phosphate)lysine" evidence="6">
    <location>
        <position position="214"/>
    </location>
</feature>
<comment type="catalytic activity">
    <reaction evidence="5">
        <text>L,L-cystathionine + H2O = L-homocysteine + pyruvate + NH4(+)</text>
        <dbReference type="Rhea" id="RHEA:13965"/>
        <dbReference type="ChEBI" id="CHEBI:15361"/>
        <dbReference type="ChEBI" id="CHEBI:15377"/>
        <dbReference type="ChEBI" id="CHEBI:28938"/>
        <dbReference type="ChEBI" id="CHEBI:58161"/>
        <dbReference type="ChEBI" id="CHEBI:58199"/>
    </reaction>
</comment>
<comment type="caution">
    <text evidence="8">The sequence shown here is derived from an EMBL/GenBank/DDBJ whole genome shotgun (WGS) entry which is preliminary data.</text>
</comment>
<comment type="cofactor">
    <cofactor evidence="1 7">
        <name>pyridoxal 5'-phosphate</name>
        <dbReference type="ChEBI" id="CHEBI:597326"/>
    </cofactor>
</comment>
<reference evidence="8 9" key="1">
    <citation type="submission" date="2017-07" db="EMBL/GenBank/DDBJ databases">
        <title>Niveispirillum cyanobacteriorum sp. nov., isolated from cyanobacterial aggregates in a eutrophic lake.</title>
        <authorList>
            <person name="Cai H."/>
        </authorList>
    </citation>
    <scope>NUCLEOTIDE SEQUENCE [LARGE SCALE GENOMIC DNA]</scope>
    <source>
        <strain evidence="9">TH1-14</strain>
    </source>
</reference>
<evidence type="ECO:0000256" key="1">
    <source>
        <dbReference type="ARBA" id="ARBA00001933"/>
    </source>
</evidence>
<dbReference type="Pfam" id="PF01053">
    <property type="entry name" value="Cys_Met_Meta_PP"/>
    <property type="match status" value="1"/>
</dbReference>
<dbReference type="InterPro" id="IPR015422">
    <property type="entry name" value="PyrdxlP-dep_Trfase_small"/>
</dbReference>
<dbReference type="PANTHER" id="PTHR43500:SF1">
    <property type="entry name" value="CYSTATHIONINE BETA-LYASE-RELATED"/>
    <property type="match status" value="1"/>
</dbReference>
<organism evidence="8 9">
    <name type="scientific">Niveispirillum lacus</name>
    <dbReference type="NCBI Taxonomy" id="1981099"/>
    <lineage>
        <taxon>Bacteria</taxon>
        <taxon>Pseudomonadati</taxon>
        <taxon>Pseudomonadota</taxon>
        <taxon>Alphaproteobacteria</taxon>
        <taxon>Rhodospirillales</taxon>
        <taxon>Azospirillaceae</taxon>
        <taxon>Niveispirillum</taxon>
    </lineage>
</organism>
<evidence type="ECO:0000256" key="5">
    <source>
        <dbReference type="ARBA" id="ARBA00047517"/>
    </source>
</evidence>
<dbReference type="SUPFAM" id="SSF53383">
    <property type="entry name" value="PLP-dependent transferases"/>
    <property type="match status" value="1"/>
</dbReference>
<dbReference type="PANTHER" id="PTHR43500">
    <property type="entry name" value="CYSTATHIONINE BETA-LYASE-RELATED"/>
    <property type="match status" value="1"/>
</dbReference>
<proteinExistence type="inferred from homology"/>
<dbReference type="GO" id="GO:0047804">
    <property type="term" value="F:cysteine-S-conjugate beta-lyase activity"/>
    <property type="evidence" value="ECO:0007669"/>
    <property type="project" value="InterPro"/>
</dbReference>
<dbReference type="Gene3D" id="3.90.1150.10">
    <property type="entry name" value="Aspartate Aminotransferase, domain 1"/>
    <property type="match status" value="1"/>
</dbReference>
<dbReference type="InterPro" id="IPR015424">
    <property type="entry name" value="PyrdxlP-dep_Trfase"/>
</dbReference>
<sequence>MSSIDKHGPFAEETRLIHAGRAPALFGGAVNIPPFRASTVLFQTLADLDAHDPALRMVRYGRTGNPSSHAFEAAITELEEGHDAVSFASGLQAITSSLLAFTRQGDHVLIADTAYAPTRGFANGILSRSGITVEYFDPGIGAGITALLRPTTRVVFLESPGSLTFEVQDVPAICAAVTAANPDIVLMIDNTWAAGLLFKPLKHGVHVSIQSATKYVGGHSDASLGVAVCMRQDHWLRLKKAAIELGACASADDLFLGLRGLRSLQVRLRRHHESGIKVARWLEARPEVTRVRHPALPDCPGHALWVRDFTGACGLFAFEIAPVPRPALAAMVDGMHHFGMGYSWGGFESLILPSNPAAIRTATPWAGGELIRLHIGLEDADDLIADLDAGFARLNAALEAK</sequence>
<accession>A0A255YUK5</accession>
<dbReference type="PIRSF" id="PIRSF001434">
    <property type="entry name" value="CGS"/>
    <property type="match status" value="1"/>
</dbReference>
<dbReference type="Proteomes" id="UP000216998">
    <property type="component" value="Unassembled WGS sequence"/>
</dbReference>
<dbReference type="EMBL" id="NOXU01000031">
    <property type="protein sequence ID" value="OYQ32892.1"/>
    <property type="molecule type" value="Genomic_DNA"/>
</dbReference>
<dbReference type="RefSeq" id="WP_094457926.1">
    <property type="nucleotide sequence ID" value="NZ_NOXU01000031.1"/>
</dbReference>
<evidence type="ECO:0000256" key="2">
    <source>
        <dbReference type="ARBA" id="ARBA00009077"/>
    </source>
</evidence>
<dbReference type="InterPro" id="IPR015421">
    <property type="entry name" value="PyrdxlP-dep_Trfase_major"/>
</dbReference>
<name>A0A255YUK5_9PROT</name>
<dbReference type="GO" id="GO:0019346">
    <property type="term" value="P:transsulfuration"/>
    <property type="evidence" value="ECO:0007669"/>
    <property type="project" value="InterPro"/>
</dbReference>
<gene>
    <name evidence="8" type="primary">metC</name>
    <name evidence="8" type="ORF">CHU95_19355</name>
</gene>
<evidence type="ECO:0000256" key="4">
    <source>
        <dbReference type="ARBA" id="ARBA00023239"/>
    </source>
</evidence>
<keyword evidence="9" id="KW-1185">Reference proteome</keyword>
<dbReference type="InterPro" id="IPR006233">
    <property type="entry name" value="Cys_b_lyase_bac"/>
</dbReference>
<dbReference type="OrthoDB" id="9790858at2"/>
<keyword evidence="4 8" id="KW-0456">Lyase</keyword>
<dbReference type="GO" id="GO:0030170">
    <property type="term" value="F:pyridoxal phosphate binding"/>
    <property type="evidence" value="ECO:0007669"/>
    <property type="project" value="InterPro"/>
</dbReference>
<evidence type="ECO:0000256" key="6">
    <source>
        <dbReference type="PIRSR" id="PIRSR001434-2"/>
    </source>
</evidence>
<dbReference type="NCBIfam" id="TIGR01324">
    <property type="entry name" value="cysta_beta_ly_B"/>
    <property type="match status" value="1"/>
</dbReference>
<dbReference type="AlphaFoldDB" id="A0A255YUK5"/>
<dbReference type="FunFam" id="3.40.640.10:FF:000046">
    <property type="entry name" value="Cystathionine gamma-lyase"/>
    <property type="match status" value="1"/>
</dbReference>
<comment type="similarity">
    <text evidence="2 7">Belongs to the trans-sulfuration enzymes family.</text>
</comment>
<evidence type="ECO:0000256" key="3">
    <source>
        <dbReference type="ARBA" id="ARBA00022898"/>
    </source>
</evidence>
<evidence type="ECO:0000256" key="7">
    <source>
        <dbReference type="RuleBase" id="RU362118"/>
    </source>
</evidence>
<protein>
    <submittedName>
        <fullName evidence="8">Cystathionine beta-lyase</fullName>
    </submittedName>
</protein>
<evidence type="ECO:0000313" key="9">
    <source>
        <dbReference type="Proteomes" id="UP000216998"/>
    </source>
</evidence>
<dbReference type="Gene3D" id="3.40.640.10">
    <property type="entry name" value="Type I PLP-dependent aspartate aminotransferase-like (Major domain)"/>
    <property type="match status" value="1"/>
</dbReference>
<dbReference type="InterPro" id="IPR000277">
    <property type="entry name" value="Cys/Met-Metab_PyrdxlP-dep_enz"/>
</dbReference>
<keyword evidence="3 6" id="KW-0663">Pyridoxal phosphate</keyword>